<feature type="transmembrane region" description="Helical" evidence="1">
    <location>
        <begin position="20"/>
        <end position="43"/>
    </location>
</feature>
<keyword evidence="1" id="KW-0472">Membrane</keyword>
<sequence>MYSGSLGGRSGSDTLLGMGVFSSSVMAFFTSHLHVYTIVSNLFPLTGRLRAYLVPNVSGPKYSSNRPDYKCLDEDMDTSSPWECIENKLPKH</sequence>
<gene>
    <name evidence="2" type="ORF">BDV36DRAFT_168610</name>
</gene>
<accession>A0ABQ6WLB9</accession>
<evidence type="ECO:0000313" key="3">
    <source>
        <dbReference type="Proteomes" id="UP000325395"/>
    </source>
</evidence>
<keyword evidence="3" id="KW-1185">Reference proteome</keyword>
<reference evidence="2 3" key="1">
    <citation type="submission" date="2019-04" db="EMBL/GenBank/DDBJ databases">
        <authorList>
            <consortium name="DOE Joint Genome Institute"/>
            <person name="Mondo S."/>
            <person name="Kjaerbolling I."/>
            <person name="Vesth T."/>
            <person name="Frisvad J.C."/>
            <person name="Nybo J.L."/>
            <person name="Theobald S."/>
            <person name="Kildgaard S."/>
            <person name="Isbrandt T."/>
            <person name="Kuo A."/>
            <person name="Sato A."/>
            <person name="Lyhne E.K."/>
            <person name="Kogle M.E."/>
            <person name="Wiebenga A."/>
            <person name="Kun R.S."/>
            <person name="Lubbers R.J."/>
            <person name="Makela M.R."/>
            <person name="Barry K."/>
            <person name="Chovatia M."/>
            <person name="Clum A."/>
            <person name="Daum C."/>
            <person name="Haridas S."/>
            <person name="He G."/>
            <person name="LaButti K."/>
            <person name="Lipzen A."/>
            <person name="Riley R."/>
            <person name="Salamov A."/>
            <person name="Simmons B.A."/>
            <person name="Magnuson J.K."/>
            <person name="Henrissat B."/>
            <person name="Mortensen U.H."/>
            <person name="Larsen T.O."/>
            <person name="Devries R.P."/>
            <person name="Grigoriev I.V."/>
            <person name="Machida M."/>
            <person name="Baker S.E."/>
            <person name="Andersen M.R."/>
            <person name="Cantor M.N."/>
            <person name="Hua S.X."/>
        </authorList>
    </citation>
    <scope>NUCLEOTIDE SEQUENCE [LARGE SCALE GENOMIC DNA]</scope>
    <source>
        <strain evidence="2 3">CBS 117616</strain>
    </source>
</reference>
<keyword evidence="1" id="KW-0812">Transmembrane</keyword>
<dbReference type="Proteomes" id="UP000325395">
    <property type="component" value="Unassembled WGS sequence"/>
</dbReference>
<organism evidence="2 3">
    <name type="scientific">Aspergillus pseudocaelatus</name>
    <dbReference type="NCBI Taxonomy" id="1825620"/>
    <lineage>
        <taxon>Eukaryota</taxon>
        <taxon>Fungi</taxon>
        <taxon>Dikarya</taxon>
        <taxon>Ascomycota</taxon>
        <taxon>Pezizomycotina</taxon>
        <taxon>Eurotiomycetes</taxon>
        <taxon>Eurotiomycetidae</taxon>
        <taxon>Eurotiales</taxon>
        <taxon>Aspergillaceae</taxon>
        <taxon>Aspergillus</taxon>
        <taxon>Aspergillus subgen. Circumdati</taxon>
    </lineage>
</organism>
<protein>
    <submittedName>
        <fullName evidence="2">Uncharacterized protein</fullName>
    </submittedName>
</protein>
<keyword evidence="1" id="KW-1133">Transmembrane helix</keyword>
<dbReference type="EMBL" id="ML735732">
    <property type="protein sequence ID" value="KAE8417894.1"/>
    <property type="molecule type" value="Genomic_DNA"/>
</dbReference>
<evidence type="ECO:0000256" key="1">
    <source>
        <dbReference type="SAM" id="Phobius"/>
    </source>
</evidence>
<evidence type="ECO:0000313" key="2">
    <source>
        <dbReference type="EMBL" id="KAE8417894.1"/>
    </source>
</evidence>
<name>A0ABQ6WLB9_9EURO</name>
<proteinExistence type="predicted"/>